<sequence length="41" mass="4650">TACWASQVEETEFFETNKKNINSLGQNEARNSTKKSSDMPK</sequence>
<feature type="non-terminal residue" evidence="1">
    <location>
        <position position="41"/>
    </location>
</feature>
<dbReference type="Proteomes" id="UP000789366">
    <property type="component" value="Unassembled WGS sequence"/>
</dbReference>
<keyword evidence="2" id="KW-1185">Reference proteome</keyword>
<feature type="non-terminal residue" evidence="1">
    <location>
        <position position="1"/>
    </location>
</feature>
<gene>
    <name evidence="1" type="ORF">SPELUC_LOCUS13823</name>
</gene>
<comment type="caution">
    <text evidence="1">The sequence shown here is derived from an EMBL/GenBank/DDBJ whole genome shotgun (WGS) entry which is preliminary data.</text>
</comment>
<evidence type="ECO:0000313" key="2">
    <source>
        <dbReference type="Proteomes" id="UP000789366"/>
    </source>
</evidence>
<accession>A0ACA9QAU0</accession>
<evidence type="ECO:0000313" key="1">
    <source>
        <dbReference type="EMBL" id="CAG8741246.1"/>
    </source>
</evidence>
<name>A0ACA9QAU0_9GLOM</name>
<protein>
    <submittedName>
        <fullName evidence="1">11036_t:CDS:1</fullName>
    </submittedName>
</protein>
<reference evidence="1" key="1">
    <citation type="submission" date="2021-06" db="EMBL/GenBank/DDBJ databases">
        <authorList>
            <person name="Kallberg Y."/>
            <person name="Tangrot J."/>
            <person name="Rosling A."/>
        </authorList>
    </citation>
    <scope>NUCLEOTIDE SEQUENCE</scope>
    <source>
        <strain evidence="1">28 12/20/2015</strain>
    </source>
</reference>
<organism evidence="1 2">
    <name type="scientific">Cetraspora pellucida</name>
    <dbReference type="NCBI Taxonomy" id="1433469"/>
    <lineage>
        <taxon>Eukaryota</taxon>
        <taxon>Fungi</taxon>
        <taxon>Fungi incertae sedis</taxon>
        <taxon>Mucoromycota</taxon>
        <taxon>Glomeromycotina</taxon>
        <taxon>Glomeromycetes</taxon>
        <taxon>Diversisporales</taxon>
        <taxon>Gigasporaceae</taxon>
        <taxon>Cetraspora</taxon>
    </lineage>
</organism>
<dbReference type="EMBL" id="CAJVPW010038009">
    <property type="protein sequence ID" value="CAG8741246.1"/>
    <property type="molecule type" value="Genomic_DNA"/>
</dbReference>
<proteinExistence type="predicted"/>